<dbReference type="OrthoDB" id="9807890at2"/>
<dbReference type="Pfam" id="PF00149">
    <property type="entry name" value="Metallophos"/>
    <property type="match status" value="1"/>
</dbReference>
<proteinExistence type="predicted"/>
<dbReference type="AlphaFoldDB" id="A0A2M8WQI3"/>
<dbReference type="PANTHER" id="PTHR42850">
    <property type="entry name" value="METALLOPHOSPHOESTERASE"/>
    <property type="match status" value="1"/>
</dbReference>
<dbReference type="InterPro" id="IPR050126">
    <property type="entry name" value="Ap4A_hydrolase"/>
</dbReference>
<accession>A0A2M8WQI3</accession>
<comment type="caution">
    <text evidence="2">The sequence shown here is derived from an EMBL/GenBank/DDBJ whole genome shotgun (WGS) entry which is preliminary data.</text>
</comment>
<evidence type="ECO:0000313" key="3">
    <source>
        <dbReference type="Proteomes" id="UP000228531"/>
    </source>
</evidence>
<dbReference type="InterPro" id="IPR004843">
    <property type="entry name" value="Calcineurin-like_PHP"/>
</dbReference>
<gene>
    <name evidence="2" type="ORF">BC777_1975</name>
</gene>
<dbReference type="Gene3D" id="3.60.21.10">
    <property type="match status" value="1"/>
</dbReference>
<dbReference type="EMBL" id="PGTY01000001">
    <property type="protein sequence ID" value="PJI93106.1"/>
    <property type="molecule type" value="Genomic_DNA"/>
</dbReference>
<organism evidence="2 3">
    <name type="scientific">Yoonia maricola</name>
    <dbReference type="NCBI Taxonomy" id="420999"/>
    <lineage>
        <taxon>Bacteria</taxon>
        <taxon>Pseudomonadati</taxon>
        <taxon>Pseudomonadota</taxon>
        <taxon>Alphaproteobacteria</taxon>
        <taxon>Rhodobacterales</taxon>
        <taxon>Paracoccaceae</taxon>
        <taxon>Yoonia</taxon>
    </lineage>
</organism>
<protein>
    <submittedName>
        <fullName evidence="2">Serine/threonine protein phosphatase 1</fullName>
    </submittedName>
</protein>
<evidence type="ECO:0000259" key="1">
    <source>
        <dbReference type="Pfam" id="PF00149"/>
    </source>
</evidence>
<dbReference type="SUPFAM" id="SSF56300">
    <property type="entry name" value="Metallo-dependent phosphatases"/>
    <property type="match status" value="1"/>
</dbReference>
<dbReference type="GO" id="GO:0008803">
    <property type="term" value="F:bis(5'-nucleosyl)-tetraphosphatase (symmetrical) activity"/>
    <property type="evidence" value="ECO:0007669"/>
    <property type="project" value="TreeGrafter"/>
</dbReference>
<feature type="domain" description="Calcineurin-like phosphoesterase" evidence="1">
    <location>
        <begin position="3"/>
        <end position="218"/>
    </location>
</feature>
<dbReference type="InterPro" id="IPR029052">
    <property type="entry name" value="Metallo-depent_PP-like"/>
</dbReference>
<dbReference type="PANTHER" id="PTHR42850:SF4">
    <property type="entry name" value="ZINC-DEPENDENT ENDOPOLYPHOSPHATASE"/>
    <property type="match status" value="1"/>
</dbReference>
<keyword evidence="3" id="KW-1185">Reference proteome</keyword>
<dbReference type="GO" id="GO:0110154">
    <property type="term" value="P:RNA decapping"/>
    <property type="evidence" value="ECO:0007669"/>
    <property type="project" value="TreeGrafter"/>
</dbReference>
<dbReference type="RefSeq" id="WP_100367846.1">
    <property type="nucleotide sequence ID" value="NZ_PGTY01000001.1"/>
</dbReference>
<dbReference type="GO" id="GO:0016791">
    <property type="term" value="F:phosphatase activity"/>
    <property type="evidence" value="ECO:0007669"/>
    <property type="project" value="TreeGrafter"/>
</dbReference>
<dbReference type="GO" id="GO:0005737">
    <property type="term" value="C:cytoplasm"/>
    <property type="evidence" value="ECO:0007669"/>
    <property type="project" value="TreeGrafter"/>
</dbReference>
<dbReference type="Proteomes" id="UP000228531">
    <property type="component" value="Unassembled WGS sequence"/>
</dbReference>
<name>A0A2M8WQI3_9RHOB</name>
<evidence type="ECO:0000313" key="2">
    <source>
        <dbReference type="EMBL" id="PJI93106.1"/>
    </source>
</evidence>
<sequence length="262" mass="29118">MDPIYAIGDIHGQKQMLDHALALITADGGDDAKIVFLGDYTDRGPDSRAVINTLIAGRDAGRNWVFIKGNHDRLFTRFVREGREHDPRVKSGISWLNPRLGGTQTLASYGVVGTMHFEQQNDVPLETLAHFEGPDARGDKAALQDLARQAVPSIHLAFLEGLPLTHQTEDLIFVHAGLRMQLPLEWQDPEDLLWIREGFIDSAIDYGRLIVHGHTALDRPQHFGNRVDLDGGAGYGNPLIPAVFEGRECWLLTDQGRVPLRP</sequence>
<reference evidence="2 3" key="1">
    <citation type="submission" date="2017-11" db="EMBL/GenBank/DDBJ databases">
        <title>Genomic Encyclopedia of Archaeal and Bacterial Type Strains, Phase II (KMG-II): From Individual Species to Whole Genera.</title>
        <authorList>
            <person name="Goeker M."/>
        </authorList>
    </citation>
    <scope>NUCLEOTIDE SEQUENCE [LARGE SCALE GENOMIC DNA]</scope>
    <source>
        <strain evidence="2 3">DSM 29128</strain>
    </source>
</reference>